<keyword evidence="2" id="KW-1133">Transmembrane helix</keyword>
<evidence type="ECO:0000313" key="3">
    <source>
        <dbReference type="EMBL" id="MCZ3621589.1"/>
    </source>
</evidence>
<sequence length="354" mass="40465">MDDVSKGNGLPEGNDLLNGLFQVQDYLNKINNRVTNVMNLEKDRIELQQSNLKKKITTEEITSDMGKLMQVFLVCLFFGYVFTSLVYPMVNLKTTWSGAFWGIVIGVVSIGIPLVLLQDKYKNKFKKTKIGFLIFDFLLEFALFFSYPNVLIWLVAILGHFVGLVVVYLYCNNYNSKVASENAKLTAQDESHNQAARARNAKIDQQCATLSKEITAIKNEMQEKTASWYPVDYYSLDSVAHFISILKNHEAENIKEMVKVFKEDAYRDNVLNDQMVMKQQLDDSLAAQRENLQNQQLLAQRQQEMVQLQKKSNMIQMANAIASMVTARNTSQLKDSAKNIADNTKKIVDNTTWY</sequence>
<protein>
    <submittedName>
        <fullName evidence="4">MFS transporter</fullName>
    </submittedName>
</protein>
<dbReference type="Proteomes" id="UP001211420">
    <property type="component" value="Unassembled WGS sequence"/>
</dbReference>
<dbReference type="EMBL" id="JAKHPW010000001">
    <property type="protein sequence ID" value="MCZ3621589.1"/>
    <property type="molecule type" value="Genomic_DNA"/>
</dbReference>
<keyword evidence="2" id="KW-0472">Membrane</keyword>
<evidence type="ECO:0000313" key="4">
    <source>
        <dbReference type="EMBL" id="MCZ9677800.1"/>
    </source>
</evidence>
<accession>A0AAW5WWW6</accession>
<reference evidence="4" key="1">
    <citation type="submission" date="2022-01" db="EMBL/GenBank/DDBJ databases">
        <title>STING isolate genome collection.</title>
        <authorList>
            <person name="France M."/>
            <person name="Rutt L."/>
            <person name="Humphrys M."/>
            <person name="Ravel J."/>
        </authorList>
    </citation>
    <scope>NUCLEOTIDE SEQUENCE</scope>
    <source>
        <strain evidence="4">C0081E5</strain>
    </source>
</reference>
<evidence type="ECO:0000313" key="5">
    <source>
        <dbReference type="Proteomes" id="UP001211420"/>
    </source>
</evidence>
<feature type="coiled-coil region" evidence="1">
    <location>
        <begin position="193"/>
        <end position="220"/>
    </location>
</feature>
<keyword evidence="5" id="KW-1185">Reference proteome</keyword>
<proteinExistence type="predicted"/>
<feature type="transmembrane region" description="Helical" evidence="2">
    <location>
        <begin position="129"/>
        <end position="145"/>
    </location>
</feature>
<evidence type="ECO:0000256" key="2">
    <source>
        <dbReference type="SAM" id="Phobius"/>
    </source>
</evidence>
<keyword evidence="2" id="KW-0812">Transmembrane</keyword>
<dbReference type="AlphaFoldDB" id="A0AAW5WWW6"/>
<dbReference type="RefSeq" id="WP_269254158.1">
    <property type="nucleotide sequence ID" value="NZ_JAKHEY010000001.1"/>
</dbReference>
<evidence type="ECO:0000313" key="6">
    <source>
        <dbReference type="Proteomes" id="UP001211566"/>
    </source>
</evidence>
<dbReference type="Proteomes" id="UP001211566">
    <property type="component" value="Unassembled WGS sequence"/>
</dbReference>
<keyword evidence="1" id="KW-0175">Coiled coil</keyword>
<organism evidence="4 6">
    <name type="scientific">Lactobacillus mulieris</name>
    <dbReference type="NCBI Taxonomy" id="2508708"/>
    <lineage>
        <taxon>Bacteria</taxon>
        <taxon>Bacillati</taxon>
        <taxon>Bacillota</taxon>
        <taxon>Bacilli</taxon>
        <taxon>Lactobacillales</taxon>
        <taxon>Lactobacillaceae</taxon>
        <taxon>Lactobacillus</taxon>
    </lineage>
</organism>
<reference evidence="3 5" key="2">
    <citation type="submission" date="2022-01" db="EMBL/GenBank/DDBJ databases">
        <title>VMRC isolate genome collection.</title>
        <authorList>
            <person name="France M."/>
            <person name="Rutt L."/>
            <person name="Humphrys M."/>
            <person name="Ravel J."/>
        </authorList>
    </citation>
    <scope>NUCLEOTIDE SEQUENCE [LARGE SCALE GENOMIC DNA]</scope>
    <source>
        <strain evidence="3 5">C0172B4</strain>
    </source>
</reference>
<comment type="caution">
    <text evidence="4">The sequence shown here is derived from an EMBL/GenBank/DDBJ whole genome shotgun (WGS) entry which is preliminary data.</text>
</comment>
<gene>
    <name evidence="3" type="ORF">L2772_01730</name>
    <name evidence="4" type="ORF">L2Z99_01715</name>
</gene>
<evidence type="ECO:0000256" key="1">
    <source>
        <dbReference type="SAM" id="Coils"/>
    </source>
</evidence>
<feature type="transmembrane region" description="Helical" evidence="2">
    <location>
        <begin position="71"/>
        <end position="90"/>
    </location>
</feature>
<name>A0AAW5WWW6_9LACO</name>
<feature type="coiled-coil region" evidence="1">
    <location>
        <begin position="278"/>
        <end position="305"/>
    </location>
</feature>
<dbReference type="EMBL" id="JAKHEY010000001">
    <property type="protein sequence ID" value="MCZ9677800.1"/>
    <property type="molecule type" value="Genomic_DNA"/>
</dbReference>
<feature type="transmembrane region" description="Helical" evidence="2">
    <location>
        <begin position="96"/>
        <end position="117"/>
    </location>
</feature>
<feature type="transmembrane region" description="Helical" evidence="2">
    <location>
        <begin position="151"/>
        <end position="171"/>
    </location>
</feature>